<proteinExistence type="predicted"/>
<dbReference type="AlphaFoldDB" id="J4DAX4"/>
<evidence type="ECO:0000313" key="2">
    <source>
        <dbReference type="Proteomes" id="UP000003786"/>
    </source>
</evidence>
<name>J4DAX4_THEOR</name>
<gene>
    <name evidence="1" type="ORF">TOT_040000610</name>
</gene>
<dbReference type="KEGG" id="tot:TOT_040000610"/>
<sequence>MASRNQSFSGRLIGSPRHSLPVNFGSRGINILRYTNSVA</sequence>
<protein>
    <submittedName>
        <fullName evidence="1">Uncharacterized protein</fullName>
    </submittedName>
</protein>
<dbReference type="VEuPathDB" id="PiroplasmaDB:TOT_040000610"/>
<dbReference type="GeneID" id="20716663"/>
<dbReference type="RefSeq" id="XP_009692541.1">
    <property type="nucleotide sequence ID" value="XM_009694246.1"/>
</dbReference>
<dbReference type="EMBL" id="AP011949">
    <property type="protein sequence ID" value="BAM42240.1"/>
    <property type="molecule type" value="Genomic_DNA"/>
</dbReference>
<reference evidence="1 2" key="1">
    <citation type="journal article" date="2012" name="MBio">
        <title>Comparative genome analysis of three eukaryotic parasites with differing abilities to transform leukocytes reveals key mediators of Theileria-induced leukocyte transformation.</title>
        <authorList>
            <person name="Hayashida K."/>
            <person name="Hara Y."/>
            <person name="Abe T."/>
            <person name="Yamasaki C."/>
            <person name="Toyoda A."/>
            <person name="Kosuge T."/>
            <person name="Suzuki Y."/>
            <person name="Sato Y."/>
            <person name="Kawashima S."/>
            <person name="Katayama T."/>
            <person name="Wakaguri H."/>
            <person name="Inoue N."/>
            <person name="Homma K."/>
            <person name="Tada-Umezaki M."/>
            <person name="Yagi Y."/>
            <person name="Fujii Y."/>
            <person name="Habara T."/>
            <person name="Kanehisa M."/>
            <person name="Watanabe H."/>
            <person name="Ito K."/>
            <person name="Gojobori T."/>
            <person name="Sugawara H."/>
            <person name="Imanishi T."/>
            <person name="Weir W."/>
            <person name="Gardner M."/>
            <person name="Pain A."/>
            <person name="Shiels B."/>
            <person name="Hattori M."/>
            <person name="Nene V."/>
            <person name="Sugimoto C."/>
        </authorList>
    </citation>
    <scope>NUCLEOTIDE SEQUENCE [LARGE SCALE GENOMIC DNA]</scope>
    <source>
        <strain evidence="1 2">Shintoku</strain>
    </source>
</reference>
<organism evidence="1 2">
    <name type="scientific">Theileria orientalis strain Shintoku</name>
    <dbReference type="NCBI Taxonomy" id="869250"/>
    <lineage>
        <taxon>Eukaryota</taxon>
        <taxon>Sar</taxon>
        <taxon>Alveolata</taxon>
        <taxon>Apicomplexa</taxon>
        <taxon>Aconoidasida</taxon>
        <taxon>Piroplasmida</taxon>
        <taxon>Theileriidae</taxon>
        <taxon>Theileria</taxon>
    </lineage>
</organism>
<evidence type="ECO:0000313" key="1">
    <source>
        <dbReference type="EMBL" id="BAM42240.1"/>
    </source>
</evidence>
<keyword evidence="2" id="KW-1185">Reference proteome</keyword>
<dbReference type="Proteomes" id="UP000003786">
    <property type="component" value="Chromosome 4"/>
</dbReference>
<accession>J4DAX4</accession>